<keyword evidence="2" id="KW-1185">Reference proteome</keyword>
<dbReference type="AlphaFoldDB" id="A0AAD1XN30"/>
<name>A0AAD1XN30_EUPCR</name>
<evidence type="ECO:0000313" key="2">
    <source>
        <dbReference type="Proteomes" id="UP001295684"/>
    </source>
</evidence>
<proteinExistence type="predicted"/>
<comment type="caution">
    <text evidence="1">The sequence shown here is derived from an EMBL/GenBank/DDBJ whole genome shotgun (WGS) entry which is preliminary data.</text>
</comment>
<protein>
    <submittedName>
        <fullName evidence="1">Uncharacterized protein</fullName>
    </submittedName>
</protein>
<gene>
    <name evidence="1" type="ORF">ECRASSUSDP1_LOCUS17057</name>
</gene>
<evidence type="ECO:0000313" key="1">
    <source>
        <dbReference type="EMBL" id="CAI2375693.1"/>
    </source>
</evidence>
<reference evidence="1" key="1">
    <citation type="submission" date="2023-07" db="EMBL/GenBank/DDBJ databases">
        <authorList>
            <consortium name="AG Swart"/>
            <person name="Singh M."/>
            <person name="Singh A."/>
            <person name="Seah K."/>
            <person name="Emmerich C."/>
        </authorList>
    </citation>
    <scope>NUCLEOTIDE SEQUENCE</scope>
    <source>
        <strain evidence="1">DP1</strain>
    </source>
</reference>
<sequence length="259" mass="30491">MNPFSVLDIRKERPKKIRIQKKLNKALKNHTVKENNILKLRKFKSNFRLTPDVCEDTSQFKEFPNNIAIIRSCEKKLMKANPLRIHEDTKSSSFNFTHLPQKRLAYQHLENKPPLGNSLNRNKSIMSQIKQRRRWKLKQLGMPPIQESLGLKQKQNNHTKIGRNFRYQSSIKIKSSIHPKFIDLRSIPQIKSSCANFKPITASSDCGFSISNYQFHTVMPSEFKTRSRSKQDRIKEKCQENLKKAIGRYMRMYSEKSLK</sequence>
<dbReference type="EMBL" id="CAMPGE010017189">
    <property type="protein sequence ID" value="CAI2375693.1"/>
    <property type="molecule type" value="Genomic_DNA"/>
</dbReference>
<organism evidence="1 2">
    <name type="scientific">Euplotes crassus</name>
    <dbReference type="NCBI Taxonomy" id="5936"/>
    <lineage>
        <taxon>Eukaryota</taxon>
        <taxon>Sar</taxon>
        <taxon>Alveolata</taxon>
        <taxon>Ciliophora</taxon>
        <taxon>Intramacronucleata</taxon>
        <taxon>Spirotrichea</taxon>
        <taxon>Hypotrichia</taxon>
        <taxon>Euplotida</taxon>
        <taxon>Euplotidae</taxon>
        <taxon>Moneuplotes</taxon>
    </lineage>
</organism>
<dbReference type="Proteomes" id="UP001295684">
    <property type="component" value="Unassembled WGS sequence"/>
</dbReference>
<accession>A0AAD1XN30</accession>